<evidence type="ECO:0000313" key="1">
    <source>
        <dbReference type="EMBL" id="QNR67741.1"/>
    </source>
</evidence>
<dbReference type="InterPro" id="IPR052022">
    <property type="entry name" value="26kDa_periplasmic_antigen"/>
</dbReference>
<dbReference type="RefSeq" id="WP_190298392.1">
    <property type="nucleotide sequence ID" value="NZ_CP061172.1"/>
</dbReference>
<dbReference type="Proteomes" id="UP000516384">
    <property type="component" value="Chromosome"/>
</dbReference>
<dbReference type="PANTHER" id="PTHR34387:SF1">
    <property type="entry name" value="PERIPLASMIC IMMUNOGENIC PROTEIN"/>
    <property type="match status" value="1"/>
</dbReference>
<dbReference type="AlphaFoldDB" id="A0A7H0Y9I3"/>
<sequence length="253" mass="26487">MRLWTKTVATAVLAGALMAGGVAGGLWTGADRAYAASTASTVNGVINVTGSGEVLAKPDIAYLSIGVQSEGNTAAAAQKANATKLNKVTQLLKEKWSISADDIQTSQFYVQPNYTYNEKEGQKLKGYTANHTLSVKYRDLDKIGQLLDEATKSGANNVDNIRFSVENPSTYEEEAITKALGSAQSKASAVAKAAKRGLGALVSVTVDGGEAQIFTQRESAVSKSLLDVAGGGTEIQSGQVTVKVQVSAQYEMN</sequence>
<reference evidence="1 2" key="1">
    <citation type="submission" date="2020-09" db="EMBL/GenBank/DDBJ databases">
        <title>Characterization of Paenibacillus peoriae strain ZF390 with broad-spectrum antimicrobial activity as a potential biocontrol agent.</title>
        <authorList>
            <person name="Li L."/>
            <person name="Zhao Y."/>
            <person name="Li B."/>
            <person name="Xie X."/>
        </authorList>
    </citation>
    <scope>NUCLEOTIDE SEQUENCE [LARGE SCALE GENOMIC DNA]</scope>
    <source>
        <strain evidence="1 2">ZF390</strain>
    </source>
</reference>
<proteinExistence type="predicted"/>
<evidence type="ECO:0000313" key="2">
    <source>
        <dbReference type="Proteomes" id="UP000516384"/>
    </source>
</evidence>
<accession>A0A7H0Y9I3</accession>
<dbReference type="InterPro" id="IPR007497">
    <property type="entry name" value="SIMPL/DUF541"/>
</dbReference>
<name>A0A7H0Y9I3_9BACL</name>
<dbReference type="EMBL" id="CP061172">
    <property type="protein sequence ID" value="QNR67741.1"/>
    <property type="molecule type" value="Genomic_DNA"/>
</dbReference>
<organism evidence="1 2">
    <name type="scientific">Paenibacillus peoriae</name>
    <dbReference type="NCBI Taxonomy" id="59893"/>
    <lineage>
        <taxon>Bacteria</taxon>
        <taxon>Bacillati</taxon>
        <taxon>Bacillota</taxon>
        <taxon>Bacilli</taxon>
        <taxon>Bacillales</taxon>
        <taxon>Paenibacillaceae</taxon>
        <taxon>Paenibacillus</taxon>
    </lineage>
</organism>
<protein>
    <submittedName>
        <fullName evidence="1">SIMPL domain-containing protein</fullName>
    </submittedName>
</protein>
<gene>
    <name evidence="1" type="ORF">IAQ67_00960</name>
</gene>
<dbReference type="GO" id="GO:0006974">
    <property type="term" value="P:DNA damage response"/>
    <property type="evidence" value="ECO:0007669"/>
    <property type="project" value="TreeGrafter"/>
</dbReference>
<dbReference type="Pfam" id="PF04402">
    <property type="entry name" value="SIMPL"/>
    <property type="match status" value="1"/>
</dbReference>
<dbReference type="Gene3D" id="3.30.70.2970">
    <property type="entry name" value="Protein of unknown function (DUF541), domain 2"/>
    <property type="match status" value="1"/>
</dbReference>
<dbReference type="Gene3D" id="3.30.110.170">
    <property type="entry name" value="Protein of unknown function (DUF541), domain 1"/>
    <property type="match status" value="1"/>
</dbReference>
<dbReference type="PANTHER" id="PTHR34387">
    <property type="entry name" value="SLR1258 PROTEIN"/>
    <property type="match status" value="1"/>
</dbReference>